<proteinExistence type="predicted"/>
<accession>A0AAE1SBH7</accession>
<name>A0AAE1SBH7_9SOLA</name>
<dbReference type="Proteomes" id="UP001291623">
    <property type="component" value="Unassembled WGS sequence"/>
</dbReference>
<dbReference type="EMBL" id="JAVYJV010000007">
    <property type="protein sequence ID" value="KAK4367035.1"/>
    <property type="molecule type" value="Genomic_DNA"/>
</dbReference>
<evidence type="ECO:0000313" key="2">
    <source>
        <dbReference type="Proteomes" id="UP001291623"/>
    </source>
</evidence>
<sequence>MGCLRGFICSVGMEKWNIPLLRGPWEPVAHWVRCRYDALLKIFCPCMSHLVAIVRDERKLNEKISLLLLKTEWEGEFELPTRLSVAAADLILSLTEALTRSDSVFSVCILFNIA</sequence>
<comment type="caution">
    <text evidence="1">The sequence shown here is derived from an EMBL/GenBank/DDBJ whole genome shotgun (WGS) entry which is preliminary data.</text>
</comment>
<keyword evidence="2" id="KW-1185">Reference proteome</keyword>
<reference evidence="1" key="1">
    <citation type="submission" date="2023-12" db="EMBL/GenBank/DDBJ databases">
        <title>Genome assembly of Anisodus tanguticus.</title>
        <authorList>
            <person name="Wang Y.-J."/>
        </authorList>
    </citation>
    <scope>NUCLEOTIDE SEQUENCE</scope>
    <source>
        <strain evidence="1">KB-2021</strain>
        <tissue evidence="1">Leaf</tissue>
    </source>
</reference>
<gene>
    <name evidence="1" type="ORF">RND71_014915</name>
</gene>
<organism evidence="1 2">
    <name type="scientific">Anisodus tanguticus</name>
    <dbReference type="NCBI Taxonomy" id="243964"/>
    <lineage>
        <taxon>Eukaryota</taxon>
        <taxon>Viridiplantae</taxon>
        <taxon>Streptophyta</taxon>
        <taxon>Embryophyta</taxon>
        <taxon>Tracheophyta</taxon>
        <taxon>Spermatophyta</taxon>
        <taxon>Magnoliopsida</taxon>
        <taxon>eudicotyledons</taxon>
        <taxon>Gunneridae</taxon>
        <taxon>Pentapetalae</taxon>
        <taxon>asterids</taxon>
        <taxon>lamiids</taxon>
        <taxon>Solanales</taxon>
        <taxon>Solanaceae</taxon>
        <taxon>Solanoideae</taxon>
        <taxon>Hyoscyameae</taxon>
        <taxon>Anisodus</taxon>
    </lineage>
</organism>
<evidence type="ECO:0000313" key="1">
    <source>
        <dbReference type="EMBL" id="KAK4367035.1"/>
    </source>
</evidence>
<dbReference type="AlphaFoldDB" id="A0AAE1SBH7"/>
<dbReference type="PANTHER" id="PTHR37743:SF2">
    <property type="match status" value="1"/>
</dbReference>
<dbReference type="PANTHER" id="PTHR37743">
    <property type="entry name" value="ARM REPEAT SUPERFAMILY PROTEIN"/>
    <property type="match status" value="1"/>
</dbReference>
<protein>
    <submittedName>
        <fullName evidence="1">Uncharacterized protein</fullName>
    </submittedName>
</protein>